<protein>
    <submittedName>
        <fullName evidence="5">NitT/TauT family transport system ATP-binding protein</fullName>
    </submittedName>
</protein>
<dbReference type="PROSITE" id="PS50893">
    <property type="entry name" value="ABC_TRANSPORTER_2"/>
    <property type="match status" value="1"/>
</dbReference>
<keyword evidence="1" id="KW-0813">Transport</keyword>
<evidence type="ECO:0000256" key="1">
    <source>
        <dbReference type="ARBA" id="ARBA00022448"/>
    </source>
</evidence>
<dbReference type="SMART" id="SM00382">
    <property type="entry name" value="AAA"/>
    <property type="match status" value="1"/>
</dbReference>
<keyword evidence="6" id="KW-1185">Reference proteome</keyword>
<evidence type="ECO:0000313" key="6">
    <source>
        <dbReference type="Proteomes" id="UP000540989"/>
    </source>
</evidence>
<dbReference type="EMBL" id="JACHIP010000002">
    <property type="protein sequence ID" value="MBB5056974.1"/>
    <property type="molecule type" value="Genomic_DNA"/>
</dbReference>
<dbReference type="InterPro" id="IPR003439">
    <property type="entry name" value="ABC_transporter-like_ATP-bd"/>
</dbReference>
<dbReference type="InterPro" id="IPR003593">
    <property type="entry name" value="AAA+_ATPase"/>
</dbReference>
<dbReference type="CDD" id="cd03293">
    <property type="entry name" value="ABC_NrtD_SsuB_transporters"/>
    <property type="match status" value="1"/>
</dbReference>
<dbReference type="InterPro" id="IPR050166">
    <property type="entry name" value="ABC_transporter_ATP-bind"/>
</dbReference>
<reference evidence="5 6" key="1">
    <citation type="submission" date="2020-08" db="EMBL/GenBank/DDBJ databases">
        <title>Genomic Encyclopedia of Type Strains, Phase IV (KMG-V): Genome sequencing to study the core and pangenomes of soil and plant-associated prokaryotes.</title>
        <authorList>
            <person name="Whitman W."/>
        </authorList>
    </citation>
    <scope>NUCLEOTIDE SEQUENCE [LARGE SCALE GENOMIC DNA]</scope>
    <source>
        <strain evidence="5 6">M8UP14</strain>
    </source>
</reference>
<evidence type="ECO:0000256" key="3">
    <source>
        <dbReference type="ARBA" id="ARBA00022840"/>
    </source>
</evidence>
<feature type="domain" description="ABC transporter" evidence="4">
    <location>
        <begin position="4"/>
        <end position="236"/>
    </location>
</feature>
<dbReference type="PANTHER" id="PTHR42788">
    <property type="entry name" value="TAURINE IMPORT ATP-BINDING PROTEIN-RELATED"/>
    <property type="match status" value="1"/>
</dbReference>
<keyword evidence="3 5" id="KW-0067">ATP-binding</keyword>
<dbReference type="RefSeq" id="WP_184215380.1">
    <property type="nucleotide sequence ID" value="NZ_JACHIP010000002.1"/>
</dbReference>
<dbReference type="GO" id="GO:0016887">
    <property type="term" value="F:ATP hydrolysis activity"/>
    <property type="evidence" value="ECO:0007669"/>
    <property type="project" value="InterPro"/>
</dbReference>
<comment type="caution">
    <text evidence="5">The sequence shown here is derived from an EMBL/GenBank/DDBJ whole genome shotgun (WGS) entry which is preliminary data.</text>
</comment>
<dbReference type="PANTHER" id="PTHR42788:SF13">
    <property type="entry name" value="ALIPHATIC SULFONATES IMPORT ATP-BINDING PROTEIN SSUB"/>
    <property type="match status" value="1"/>
</dbReference>
<proteinExistence type="predicted"/>
<keyword evidence="2" id="KW-0547">Nucleotide-binding</keyword>
<evidence type="ECO:0000256" key="2">
    <source>
        <dbReference type="ARBA" id="ARBA00022741"/>
    </source>
</evidence>
<dbReference type="InterPro" id="IPR017871">
    <property type="entry name" value="ABC_transporter-like_CS"/>
</dbReference>
<organism evidence="5 6">
    <name type="scientific">Granulicella aggregans</name>
    <dbReference type="NCBI Taxonomy" id="474949"/>
    <lineage>
        <taxon>Bacteria</taxon>
        <taxon>Pseudomonadati</taxon>
        <taxon>Acidobacteriota</taxon>
        <taxon>Terriglobia</taxon>
        <taxon>Terriglobales</taxon>
        <taxon>Acidobacteriaceae</taxon>
        <taxon>Granulicella</taxon>
    </lineage>
</organism>
<evidence type="ECO:0000313" key="5">
    <source>
        <dbReference type="EMBL" id="MBB5056974.1"/>
    </source>
</evidence>
<dbReference type="Proteomes" id="UP000540989">
    <property type="component" value="Unassembled WGS sequence"/>
</dbReference>
<dbReference type="Pfam" id="PF00005">
    <property type="entry name" value="ABC_tran"/>
    <property type="match status" value="1"/>
</dbReference>
<dbReference type="AlphaFoldDB" id="A0A7W8E390"/>
<dbReference type="Gene3D" id="3.40.50.300">
    <property type="entry name" value="P-loop containing nucleotide triphosphate hydrolases"/>
    <property type="match status" value="1"/>
</dbReference>
<name>A0A7W8E390_9BACT</name>
<gene>
    <name evidence="5" type="ORF">HDF16_001659</name>
</gene>
<sequence length="254" mass="27668">MAAIEISNVSKSYALNRKSSVTALQGIDLSVAQGQFVALIGPSGCGKSTLLHLVAALEAVSAGSILIDGEPPAALRDQHRLGIAFQDHALLPWLSVESNLALPYKIAGVAVDKARIKHLIELVGLVGFEHARPSQLSGGMRQRAAIARSLCLDPALLLLDEPFGALDAVTRMRMNIELQRIWLERRPTTLLVTHSVEEAIFLADRVIVLGGRPGTIVESIDVPFPRPRPVELMRSEEFHRLTDYLTVLLEPSLR</sequence>
<evidence type="ECO:0000259" key="4">
    <source>
        <dbReference type="PROSITE" id="PS50893"/>
    </source>
</evidence>
<dbReference type="InterPro" id="IPR027417">
    <property type="entry name" value="P-loop_NTPase"/>
</dbReference>
<accession>A0A7W8E390</accession>
<dbReference type="GO" id="GO:0005524">
    <property type="term" value="F:ATP binding"/>
    <property type="evidence" value="ECO:0007669"/>
    <property type="project" value="UniProtKB-KW"/>
</dbReference>
<dbReference type="PROSITE" id="PS00211">
    <property type="entry name" value="ABC_TRANSPORTER_1"/>
    <property type="match status" value="1"/>
</dbReference>
<dbReference type="SUPFAM" id="SSF52540">
    <property type="entry name" value="P-loop containing nucleoside triphosphate hydrolases"/>
    <property type="match status" value="1"/>
</dbReference>